<dbReference type="Proteomes" id="UP000018458">
    <property type="component" value="Unassembled WGS sequence"/>
</dbReference>
<dbReference type="STRING" id="762983.HMPREF9444_00122"/>
<dbReference type="InterPro" id="IPR013785">
    <property type="entry name" value="Aldolase_TIM"/>
</dbReference>
<dbReference type="OrthoDB" id="199953at2"/>
<dbReference type="HOGENOM" id="CLU_049343_5_1_6"/>
<feature type="active site" description="Schiff-base intermediate with substrate" evidence="4">
    <location>
        <position position="166"/>
    </location>
</feature>
<evidence type="ECO:0000256" key="1">
    <source>
        <dbReference type="ARBA" id="ARBA00023239"/>
    </source>
</evidence>
<comment type="similarity">
    <text evidence="3">Belongs to the DapA family.</text>
</comment>
<gene>
    <name evidence="6" type="ORF">HMPREF9444_00122</name>
</gene>
<comment type="caution">
    <text evidence="6">The sequence shown here is derived from an EMBL/GenBank/DDBJ whole genome shotgun (WGS) entry which is preliminary data.</text>
</comment>
<dbReference type="SMART" id="SM01130">
    <property type="entry name" value="DHDPS"/>
    <property type="match status" value="1"/>
</dbReference>
<keyword evidence="2" id="KW-0704">Schiff base</keyword>
<evidence type="ECO:0000256" key="3">
    <source>
        <dbReference type="PIRNR" id="PIRNR001365"/>
    </source>
</evidence>
<dbReference type="eggNOG" id="COG0329">
    <property type="taxonomic scope" value="Bacteria"/>
</dbReference>
<dbReference type="PRINTS" id="PR00146">
    <property type="entry name" value="DHPICSNTHASE"/>
</dbReference>
<feature type="active site" description="Proton donor/acceptor" evidence="4">
    <location>
        <position position="137"/>
    </location>
</feature>
<dbReference type="CDD" id="cd00408">
    <property type="entry name" value="DHDPS-like"/>
    <property type="match status" value="1"/>
</dbReference>
<dbReference type="GO" id="GO:0016829">
    <property type="term" value="F:lyase activity"/>
    <property type="evidence" value="ECO:0007669"/>
    <property type="project" value="UniProtKB-KW"/>
</dbReference>
<evidence type="ECO:0000256" key="4">
    <source>
        <dbReference type="PIRSR" id="PIRSR001365-1"/>
    </source>
</evidence>
<reference evidence="6 7" key="1">
    <citation type="submission" date="2011-01" db="EMBL/GenBank/DDBJ databases">
        <authorList>
            <person name="Weinstock G."/>
            <person name="Sodergren E."/>
            <person name="Clifton S."/>
            <person name="Fulton L."/>
            <person name="Fulton B."/>
            <person name="Courtney L."/>
            <person name="Fronick C."/>
            <person name="Harrison M."/>
            <person name="Strong C."/>
            <person name="Farmer C."/>
            <person name="Delahaunty K."/>
            <person name="Markovic C."/>
            <person name="Hall O."/>
            <person name="Minx P."/>
            <person name="Tomlinson C."/>
            <person name="Mitreva M."/>
            <person name="Hou S."/>
            <person name="Chen J."/>
            <person name="Wollam A."/>
            <person name="Pepin K.H."/>
            <person name="Johnson M."/>
            <person name="Bhonagiri V."/>
            <person name="Zhang X."/>
            <person name="Suruliraj S."/>
            <person name="Warren W."/>
            <person name="Chinwalla A."/>
            <person name="Mardis E.R."/>
            <person name="Wilson R.K."/>
        </authorList>
    </citation>
    <scope>NUCLEOTIDE SEQUENCE [LARGE SCALE GENOMIC DNA]</scope>
    <source>
        <strain evidence="7">DSM 22608 / JCM 16073 / KCTC 15190 / YIT 12066</strain>
    </source>
</reference>
<dbReference type="InterPro" id="IPR020624">
    <property type="entry name" value="Schiff_base-form_aldolases_CS"/>
</dbReference>
<feature type="binding site" evidence="5">
    <location>
        <position position="211"/>
    </location>
    <ligand>
        <name>pyruvate</name>
        <dbReference type="ChEBI" id="CHEBI:15361"/>
    </ligand>
</feature>
<dbReference type="GO" id="GO:0005829">
    <property type="term" value="C:cytosol"/>
    <property type="evidence" value="ECO:0007669"/>
    <property type="project" value="TreeGrafter"/>
</dbReference>
<dbReference type="PANTHER" id="PTHR12128">
    <property type="entry name" value="DIHYDRODIPICOLINATE SYNTHASE"/>
    <property type="match status" value="1"/>
</dbReference>
<accession>E8LHG3</accession>
<dbReference type="PANTHER" id="PTHR12128:SF28">
    <property type="entry name" value="2-DEHYDRO-3-DEOXY-D-GLUCONATE ALDOLASE YAGE-RELATED"/>
    <property type="match status" value="1"/>
</dbReference>
<proteinExistence type="inferred from homology"/>
<name>E8LHG3_SUCHY</name>
<dbReference type="AlphaFoldDB" id="E8LHG3"/>
<organism evidence="6 7">
    <name type="scientific">Succinatimonas hippei (strain DSM 22608 / JCM 16073 / KCTC 15190 / YIT 12066)</name>
    <dbReference type="NCBI Taxonomy" id="762983"/>
    <lineage>
        <taxon>Bacteria</taxon>
        <taxon>Pseudomonadati</taxon>
        <taxon>Pseudomonadota</taxon>
        <taxon>Gammaproteobacteria</taxon>
        <taxon>Aeromonadales</taxon>
        <taxon>Succinivibrionaceae</taxon>
        <taxon>Succinatimonas</taxon>
    </lineage>
</organism>
<evidence type="ECO:0000256" key="2">
    <source>
        <dbReference type="ARBA" id="ARBA00023270"/>
    </source>
</evidence>
<dbReference type="RefSeq" id="WP_009142351.1">
    <property type="nucleotide sequence ID" value="NZ_GL830944.1"/>
</dbReference>
<protein>
    <submittedName>
        <fullName evidence="6">Dihydrodipicolinate synthetase family</fullName>
    </submittedName>
</protein>
<dbReference type="Pfam" id="PF00701">
    <property type="entry name" value="DHDPS"/>
    <property type="match status" value="1"/>
</dbReference>
<dbReference type="InterPro" id="IPR002220">
    <property type="entry name" value="DapA-like"/>
</dbReference>
<dbReference type="PROSITE" id="PS00665">
    <property type="entry name" value="DHDPS_1"/>
    <property type="match status" value="1"/>
</dbReference>
<evidence type="ECO:0000256" key="5">
    <source>
        <dbReference type="PIRSR" id="PIRSR001365-2"/>
    </source>
</evidence>
<dbReference type="PIRSF" id="PIRSF001365">
    <property type="entry name" value="DHDPS"/>
    <property type="match status" value="1"/>
</dbReference>
<evidence type="ECO:0000313" key="7">
    <source>
        <dbReference type="Proteomes" id="UP000018458"/>
    </source>
</evidence>
<dbReference type="PROSITE" id="PS00666">
    <property type="entry name" value="DHDPS_2"/>
    <property type="match status" value="1"/>
</dbReference>
<keyword evidence="1 3" id="KW-0456">Lyase</keyword>
<dbReference type="EMBL" id="AEVO01000006">
    <property type="protein sequence ID" value="EFY08071.1"/>
    <property type="molecule type" value="Genomic_DNA"/>
</dbReference>
<keyword evidence="7" id="KW-1185">Reference proteome</keyword>
<dbReference type="InterPro" id="IPR020625">
    <property type="entry name" value="Schiff_base-form_aldolases_AS"/>
</dbReference>
<dbReference type="SUPFAM" id="SSF51569">
    <property type="entry name" value="Aldolase"/>
    <property type="match status" value="1"/>
</dbReference>
<sequence length="303" mass="33489">MERAFEGIIPPISSFFTPDFKIDKESYKKQIDFLIENGVNGIFFLGTGGEFSQMSAAERKEVAEFVVPYVNKRVKVLIGVGSTNMREAVDLAVHAKEYGADGVVAINPYYWKVSREKLLNYFSQIAKNIAPLPLILYNFPGLTGQDLDPEFVKEVVVNNQNVVGIKETIDSIGHITSMINTVCAVKPDFAVFNGFDNHFLTNLMAGGAGMISASGNFAPYYSVATYKYFKEGDIANACKTFATLMKMPDLYALDNPFVNVVKEATKLCALKDISTVVLPPSLPLPEEKKELLKEKLLNIGLIK</sequence>
<dbReference type="Gene3D" id="3.20.20.70">
    <property type="entry name" value="Aldolase class I"/>
    <property type="match status" value="1"/>
</dbReference>
<evidence type="ECO:0000313" key="6">
    <source>
        <dbReference type="EMBL" id="EFY08071.1"/>
    </source>
</evidence>